<dbReference type="AlphaFoldDB" id="A0ABD1T1D9"/>
<gene>
    <name evidence="1" type="ORF">Adt_22151</name>
</gene>
<accession>A0ABD1T1D9</accession>
<sequence length="201" mass="22109">MVQISLQVLLQDLVTLLQRRRMKLVIGLLRVNTCYNVLCIVLHQNGKNLAGCNFVPTPSRNSMQLREVVLMRYPSPSSAIRWGIYASPPNRPLTFGEYSNTGDGLNPRAGSCASSVMQSGLPFPVRGKLSISPKYMDRGTAAGDFHLRDYHSPISPLASAAQPCSTVTIPFTCKSWYNCSTNFAGHKECSCLHDQTSRTIG</sequence>
<evidence type="ECO:0000313" key="1">
    <source>
        <dbReference type="EMBL" id="KAL2506530.1"/>
    </source>
</evidence>
<protein>
    <recommendedName>
        <fullName evidence="3">C3H1-type domain-containing protein</fullName>
    </recommendedName>
</protein>
<dbReference type="Proteomes" id="UP001604336">
    <property type="component" value="Unassembled WGS sequence"/>
</dbReference>
<dbReference type="EMBL" id="JBFOLK010000006">
    <property type="protein sequence ID" value="KAL2506530.1"/>
    <property type="molecule type" value="Genomic_DNA"/>
</dbReference>
<name>A0ABD1T1D9_9LAMI</name>
<evidence type="ECO:0000313" key="2">
    <source>
        <dbReference type="Proteomes" id="UP001604336"/>
    </source>
</evidence>
<organism evidence="1 2">
    <name type="scientific">Abeliophyllum distichum</name>
    <dbReference type="NCBI Taxonomy" id="126358"/>
    <lineage>
        <taxon>Eukaryota</taxon>
        <taxon>Viridiplantae</taxon>
        <taxon>Streptophyta</taxon>
        <taxon>Embryophyta</taxon>
        <taxon>Tracheophyta</taxon>
        <taxon>Spermatophyta</taxon>
        <taxon>Magnoliopsida</taxon>
        <taxon>eudicotyledons</taxon>
        <taxon>Gunneridae</taxon>
        <taxon>Pentapetalae</taxon>
        <taxon>asterids</taxon>
        <taxon>lamiids</taxon>
        <taxon>Lamiales</taxon>
        <taxon>Oleaceae</taxon>
        <taxon>Forsythieae</taxon>
        <taxon>Abeliophyllum</taxon>
    </lineage>
</organism>
<comment type="caution">
    <text evidence="1">The sequence shown here is derived from an EMBL/GenBank/DDBJ whole genome shotgun (WGS) entry which is preliminary data.</text>
</comment>
<reference evidence="2" key="1">
    <citation type="submission" date="2024-07" db="EMBL/GenBank/DDBJ databases">
        <title>Two chromosome-level genome assemblies of Korean endemic species Abeliophyllum distichum and Forsythia ovata (Oleaceae).</title>
        <authorList>
            <person name="Jang H."/>
        </authorList>
    </citation>
    <scope>NUCLEOTIDE SEQUENCE [LARGE SCALE GENOMIC DNA]</scope>
</reference>
<keyword evidence="2" id="KW-1185">Reference proteome</keyword>
<evidence type="ECO:0008006" key="3">
    <source>
        <dbReference type="Google" id="ProtNLM"/>
    </source>
</evidence>
<proteinExistence type="predicted"/>